<evidence type="ECO:0000313" key="2">
    <source>
        <dbReference type="Proteomes" id="UP001177021"/>
    </source>
</evidence>
<sequence>MCLNFSKIVLVKACFFSSKSSLTLEGFSDFDWRAPPYTRRSTAGFCFFLGTSLVSWKSKKQSVVSTSSSEAEYRALAQAACESRWLLHLLRNYSQLLKYF</sequence>
<gene>
    <name evidence="1" type="ORF">MILVUS5_LOCUS37896</name>
</gene>
<organism evidence="1 2">
    <name type="scientific">Trifolium pratense</name>
    <name type="common">Red clover</name>
    <dbReference type="NCBI Taxonomy" id="57577"/>
    <lineage>
        <taxon>Eukaryota</taxon>
        <taxon>Viridiplantae</taxon>
        <taxon>Streptophyta</taxon>
        <taxon>Embryophyta</taxon>
        <taxon>Tracheophyta</taxon>
        <taxon>Spermatophyta</taxon>
        <taxon>Magnoliopsida</taxon>
        <taxon>eudicotyledons</taxon>
        <taxon>Gunneridae</taxon>
        <taxon>Pentapetalae</taxon>
        <taxon>rosids</taxon>
        <taxon>fabids</taxon>
        <taxon>Fabales</taxon>
        <taxon>Fabaceae</taxon>
        <taxon>Papilionoideae</taxon>
        <taxon>50 kb inversion clade</taxon>
        <taxon>NPAAA clade</taxon>
        <taxon>Hologalegina</taxon>
        <taxon>IRL clade</taxon>
        <taxon>Trifolieae</taxon>
        <taxon>Trifolium</taxon>
    </lineage>
</organism>
<name>A0ACB0M241_TRIPR</name>
<keyword evidence="2" id="KW-1185">Reference proteome</keyword>
<dbReference type="Proteomes" id="UP001177021">
    <property type="component" value="Unassembled WGS sequence"/>
</dbReference>
<accession>A0ACB0M241</accession>
<proteinExistence type="predicted"/>
<comment type="caution">
    <text evidence="1">The sequence shown here is derived from an EMBL/GenBank/DDBJ whole genome shotgun (WGS) entry which is preliminary data.</text>
</comment>
<evidence type="ECO:0000313" key="1">
    <source>
        <dbReference type="EMBL" id="CAJ2674708.1"/>
    </source>
</evidence>
<protein>
    <submittedName>
        <fullName evidence="1">Uncharacterized protein</fullName>
    </submittedName>
</protein>
<reference evidence="1" key="1">
    <citation type="submission" date="2023-10" db="EMBL/GenBank/DDBJ databases">
        <authorList>
            <person name="Rodriguez Cubillos JULIANA M."/>
            <person name="De Vega J."/>
        </authorList>
    </citation>
    <scope>NUCLEOTIDE SEQUENCE</scope>
</reference>
<dbReference type="EMBL" id="CASHSV030000716">
    <property type="protein sequence ID" value="CAJ2674708.1"/>
    <property type="molecule type" value="Genomic_DNA"/>
</dbReference>